<sequence length="311" mass="34262">MDRESYLGGTVRLPEGVDPSKCRVVADLPDATREEKTYAQFTAPVDRRGAFTMSGLRPAAVRLNLQYGAEYANVASLTGLLPESDRETILSPLDPWDVRDELRMIAFEIRMADGQPAPRALVAYGGGSLPVERGRVETLVRTAENDDVLVVAPGHRPTTLSARSLPEEIQLVRGIPVRVGIESALPALPDGAELTVRLSCERSSWLPWTGKELNQGLVPVRPRASLWVEEVAIDPSQTEWTVHVPSAGSYRPDWTVRHSIGDDVLNGRRSRSFSTLTKGYEIQVEDGRSDGALFWVKPDLERALEAMKVPD</sequence>
<proteinExistence type="predicted"/>
<accession>A0A518ELN7</accession>
<organism evidence="1 2">
    <name type="scientific">Saltatorellus ferox</name>
    <dbReference type="NCBI Taxonomy" id="2528018"/>
    <lineage>
        <taxon>Bacteria</taxon>
        <taxon>Pseudomonadati</taxon>
        <taxon>Planctomycetota</taxon>
        <taxon>Planctomycetia</taxon>
        <taxon>Planctomycetia incertae sedis</taxon>
        <taxon>Saltatorellus</taxon>
    </lineage>
</organism>
<keyword evidence="2" id="KW-1185">Reference proteome</keyword>
<evidence type="ECO:0000313" key="2">
    <source>
        <dbReference type="Proteomes" id="UP000320390"/>
    </source>
</evidence>
<name>A0A518ELN7_9BACT</name>
<protein>
    <submittedName>
        <fullName evidence="1">Uncharacterized protein</fullName>
    </submittedName>
</protein>
<dbReference type="RefSeq" id="WP_145194400.1">
    <property type="nucleotide sequence ID" value="NZ_CP036434.1"/>
</dbReference>
<dbReference type="EMBL" id="CP036434">
    <property type="protein sequence ID" value="QDV04971.1"/>
    <property type="molecule type" value="Genomic_DNA"/>
</dbReference>
<dbReference type="Proteomes" id="UP000320390">
    <property type="component" value="Chromosome"/>
</dbReference>
<evidence type="ECO:0000313" key="1">
    <source>
        <dbReference type="EMBL" id="QDV04971.1"/>
    </source>
</evidence>
<reference evidence="1 2" key="1">
    <citation type="submission" date="2019-02" db="EMBL/GenBank/DDBJ databases">
        <title>Deep-cultivation of Planctomycetes and their phenomic and genomic characterization uncovers novel biology.</title>
        <authorList>
            <person name="Wiegand S."/>
            <person name="Jogler M."/>
            <person name="Boedeker C."/>
            <person name="Pinto D."/>
            <person name="Vollmers J."/>
            <person name="Rivas-Marin E."/>
            <person name="Kohn T."/>
            <person name="Peeters S.H."/>
            <person name="Heuer A."/>
            <person name="Rast P."/>
            <person name="Oberbeckmann S."/>
            <person name="Bunk B."/>
            <person name="Jeske O."/>
            <person name="Meyerdierks A."/>
            <person name="Storesund J.E."/>
            <person name="Kallscheuer N."/>
            <person name="Luecker S."/>
            <person name="Lage O.M."/>
            <person name="Pohl T."/>
            <person name="Merkel B.J."/>
            <person name="Hornburger P."/>
            <person name="Mueller R.-W."/>
            <person name="Bruemmer F."/>
            <person name="Labrenz M."/>
            <person name="Spormann A.M."/>
            <person name="Op den Camp H."/>
            <person name="Overmann J."/>
            <person name="Amann R."/>
            <person name="Jetten M.S.M."/>
            <person name="Mascher T."/>
            <person name="Medema M.H."/>
            <person name="Devos D.P."/>
            <person name="Kaster A.-K."/>
            <person name="Ovreas L."/>
            <person name="Rohde M."/>
            <person name="Galperin M.Y."/>
            <person name="Jogler C."/>
        </authorList>
    </citation>
    <scope>NUCLEOTIDE SEQUENCE [LARGE SCALE GENOMIC DNA]</scope>
    <source>
        <strain evidence="1 2">Poly30</strain>
    </source>
</reference>
<gene>
    <name evidence="1" type="ORF">Poly30_04660</name>
</gene>
<dbReference type="AlphaFoldDB" id="A0A518ELN7"/>